<evidence type="ECO:0000313" key="1">
    <source>
        <dbReference type="EnsemblMetazoa" id="AALB009063-PA"/>
    </source>
</evidence>
<keyword evidence="2" id="KW-1185">Reference proteome</keyword>
<protein>
    <submittedName>
        <fullName evidence="1">Uncharacterized protein</fullName>
    </submittedName>
</protein>
<dbReference type="EnsemblMetazoa" id="AALB009063-RA">
    <property type="protein sequence ID" value="AALB009063-PA"/>
    <property type="gene ID" value="AALB009063"/>
</dbReference>
<accession>A0A182FR87</accession>
<proteinExistence type="predicted"/>
<reference evidence="1 2" key="1">
    <citation type="journal article" date="2017" name="G3 (Bethesda)">
        <title>The Physical Genome Mapping of Anopheles albimanus Corrected Scaffold Misassemblies and Identified Interarm Rearrangements in Genus Anopheles.</title>
        <authorList>
            <person name="Artemov G.N."/>
            <person name="Peery A.N."/>
            <person name="Jiang X."/>
            <person name="Tu Z."/>
            <person name="Stegniy V.N."/>
            <person name="Sharakhova M.V."/>
            <person name="Sharakhov I.V."/>
        </authorList>
    </citation>
    <scope>NUCLEOTIDE SEQUENCE [LARGE SCALE GENOMIC DNA]</scope>
    <source>
        <strain evidence="1 2">ALBI9_A</strain>
    </source>
</reference>
<reference evidence="1" key="2">
    <citation type="submission" date="2022-08" db="UniProtKB">
        <authorList>
            <consortium name="EnsemblMetazoa"/>
        </authorList>
    </citation>
    <scope>IDENTIFICATION</scope>
    <source>
        <strain evidence="1">STECLA/ALBI9_A</strain>
    </source>
</reference>
<organism evidence="1 2">
    <name type="scientific">Anopheles albimanus</name>
    <name type="common">New world malaria mosquito</name>
    <dbReference type="NCBI Taxonomy" id="7167"/>
    <lineage>
        <taxon>Eukaryota</taxon>
        <taxon>Metazoa</taxon>
        <taxon>Ecdysozoa</taxon>
        <taxon>Arthropoda</taxon>
        <taxon>Hexapoda</taxon>
        <taxon>Insecta</taxon>
        <taxon>Pterygota</taxon>
        <taxon>Neoptera</taxon>
        <taxon>Endopterygota</taxon>
        <taxon>Diptera</taxon>
        <taxon>Nematocera</taxon>
        <taxon>Culicoidea</taxon>
        <taxon>Culicidae</taxon>
        <taxon>Anophelinae</taxon>
        <taxon>Anopheles</taxon>
    </lineage>
</organism>
<sequence length="145" mass="16008">MANKSIIKQEARGFCNSNYKLKPLILFRRRAADAPAGRDPYTPGRLTPCTGVHHGNGRELSLVIMLLCLVFLRARAQLTQMCTITARRDGHAGHLVLCGSSDRALESFNSLPRGRALSSGCLHGGSIKFKFITHHSDTTWNPLEH</sequence>
<dbReference type="AlphaFoldDB" id="A0A182FR87"/>
<name>A0A182FR87_ANOAL</name>
<evidence type="ECO:0000313" key="2">
    <source>
        <dbReference type="Proteomes" id="UP000069272"/>
    </source>
</evidence>
<dbReference type="VEuPathDB" id="VectorBase:AALB009063"/>
<dbReference type="Proteomes" id="UP000069272">
    <property type="component" value="Chromosome 2R"/>
</dbReference>